<dbReference type="EMBL" id="CM009290">
    <property type="protein sequence ID" value="PNT51872.1"/>
    <property type="molecule type" value="Genomic_DNA"/>
</dbReference>
<keyword evidence="2" id="KW-1185">Reference proteome</keyword>
<gene>
    <name evidence="1" type="ORF">POPTR_001G000300</name>
</gene>
<dbReference type="AlphaFoldDB" id="U5GNG2"/>
<proteinExistence type="predicted"/>
<reference evidence="1 2" key="1">
    <citation type="journal article" date="2006" name="Science">
        <title>The genome of black cottonwood, Populus trichocarpa (Torr. &amp; Gray).</title>
        <authorList>
            <person name="Tuskan G.A."/>
            <person name="Difazio S."/>
            <person name="Jansson S."/>
            <person name="Bohlmann J."/>
            <person name="Grigoriev I."/>
            <person name="Hellsten U."/>
            <person name="Putnam N."/>
            <person name="Ralph S."/>
            <person name="Rombauts S."/>
            <person name="Salamov A."/>
            <person name="Schein J."/>
            <person name="Sterck L."/>
            <person name="Aerts A."/>
            <person name="Bhalerao R.R."/>
            <person name="Bhalerao R.P."/>
            <person name="Blaudez D."/>
            <person name="Boerjan W."/>
            <person name="Brun A."/>
            <person name="Brunner A."/>
            <person name="Busov V."/>
            <person name="Campbell M."/>
            <person name="Carlson J."/>
            <person name="Chalot M."/>
            <person name="Chapman J."/>
            <person name="Chen G.L."/>
            <person name="Cooper D."/>
            <person name="Coutinho P.M."/>
            <person name="Couturier J."/>
            <person name="Covert S."/>
            <person name="Cronk Q."/>
            <person name="Cunningham R."/>
            <person name="Davis J."/>
            <person name="Degroeve S."/>
            <person name="Dejardin A."/>
            <person name="Depamphilis C."/>
            <person name="Detter J."/>
            <person name="Dirks B."/>
            <person name="Dubchak I."/>
            <person name="Duplessis S."/>
            <person name="Ehlting J."/>
            <person name="Ellis B."/>
            <person name="Gendler K."/>
            <person name="Goodstein D."/>
            <person name="Gribskov M."/>
            <person name="Grimwood J."/>
            <person name="Groover A."/>
            <person name="Gunter L."/>
            <person name="Hamberger B."/>
            <person name="Heinze B."/>
            <person name="Helariutta Y."/>
            <person name="Henrissat B."/>
            <person name="Holligan D."/>
            <person name="Holt R."/>
            <person name="Huang W."/>
            <person name="Islam-Faridi N."/>
            <person name="Jones S."/>
            <person name="Jones-Rhoades M."/>
            <person name="Jorgensen R."/>
            <person name="Joshi C."/>
            <person name="Kangasjarvi J."/>
            <person name="Karlsson J."/>
            <person name="Kelleher C."/>
            <person name="Kirkpatrick R."/>
            <person name="Kirst M."/>
            <person name="Kohler A."/>
            <person name="Kalluri U."/>
            <person name="Larimer F."/>
            <person name="Leebens-Mack J."/>
            <person name="Leple J.C."/>
            <person name="Locascio P."/>
            <person name="Lou Y."/>
            <person name="Lucas S."/>
            <person name="Martin F."/>
            <person name="Montanini B."/>
            <person name="Napoli C."/>
            <person name="Nelson D.R."/>
            <person name="Nelson C."/>
            <person name="Nieminen K."/>
            <person name="Nilsson O."/>
            <person name="Pereda V."/>
            <person name="Peter G."/>
            <person name="Philippe R."/>
            <person name="Pilate G."/>
            <person name="Poliakov A."/>
            <person name="Razumovskaya J."/>
            <person name="Richardson P."/>
            <person name="Rinaldi C."/>
            <person name="Ritland K."/>
            <person name="Rouze P."/>
            <person name="Ryaboy D."/>
            <person name="Schmutz J."/>
            <person name="Schrader J."/>
            <person name="Segerman B."/>
            <person name="Shin H."/>
            <person name="Siddiqui A."/>
            <person name="Sterky F."/>
            <person name="Terry A."/>
            <person name="Tsai C.J."/>
            <person name="Uberbacher E."/>
            <person name="Unneberg P."/>
            <person name="Vahala J."/>
            <person name="Wall K."/>
            <person name="Wessler S."/>
            <person name="Yang G."/>
            <person name="Yin T."/>
            <person name="Douglas C."/>
            <person name="Marra M."/>
            <person name="Sandberg G."/>
            <person name="Van de Peer Y."/>
            <person name="Rokhsar D."/>
        </authorList>
    </citation>
    <scope>NUCLEOTIDE SEQUENCE [LARGE SCALE GENOMIC DNA]</scope>
    <source>
        <strain evidence="2">cv. Nisqually</strain>
    </source>
</reference>
<dbReference type="Proteomes" id="UP000006729">
    <property type="component" value="Chromosome 1"/>
</dbReference>
<evidence type="ECO:0000313" key="1">
    <source>
        <dbReference type="EMBL" id="PNT51872.1"/>
    </source>
</evidence>
<name>U5GNG2_POPTR</name>
<dbReference type="HOGENOM" id="CLU_2780526_0_0_1"/>
<evidence type="ECO:0000313" key="2">
    <source>
        <dbReference type="Proteomes" id="UP000006729"/>
    </source>
</evidence>
<organism evidence="1 2">
    <name type="scientific">Populus trichocarpa</name>
    <name type="common">Western balsam poplar</name>
    <name type="synonym">Populus balsamifera subsp. trichocarpa</name>
    <dbReference type="NCBI Taxonomy" id="3694"/>
    <lineage>
        <taxon>Eukaryota</taxon>
        <taxon>Viridiplantae</taxon>
        <taxon>Streptophyta</taxon>
        <taxon>Embryophyta</taxon>
        <taxon>Tracheophyta</taxon>
        <taxon>Spermatophyta</taxon>
        <taxon>Magnoliopsida</taxon>
        <taxon>eudicotyledons</taxon>
        <taxon>Gunneridae</taxon>
        <taxon>Pentapetalae</taxon>
        <taxon>rosids</taxon>
        <taxon>fabids</taxon>
        <taxon>Malpighiales</taxon>
        <taxon>Salicaceae</taxon>
        <taxon>Saliceae</taxon>
        <taxon>Populus</taxon>
    </lineage>
</organism>
<sequence length="69" mass="8395">MLHEMQNSINCKWSDKFHNHYKKEYILESLPNLRPWFIIITRMVQNKVILYQGRHATISFIYSTLPFPL</sequence>
<dbReference type="InParanoid" id="U5GNG2"/>
<accession>U5GNG2</accession>
<protein>
    <submittedName>
        <fullName evidence="1">Uncharacterized protein</fullName>
    </submittedName>
</protein>